<dbReference type="Proteomes" id="UP000293874">
    <property type="component" value="Unassembled WGS sequence"/>
</dbReference>
<name>A0A4Q7MS05_9BACT</name>
<sequence length="191" mass="22060">MRENPGQNRQDKGCGSAKDVQRGCEIYRRGRMFFELLQGEMELGNMFRTASLIFRRPLMHIPLPYFPDSAAVSPDIFPAYIFPKQFSNKNLVFSTLSQFLFITKHPLTLSFHVSNSFQKPFIPFFSIAIWYILIYHSKYSHSIISHLKHQANSESSVFISIRTNAPAATLPARGMKKRPLKHKRYSSVDLQ</sequence>
<gene>
    <name evidence="2" type="ORF">EV199_3450</name>
</gene>
<evidence type="ECO:0000256" key="1">
    <source>
        <dbReference type="SAM" id="MobiDB-lite"/>
    </source>
</evidence>
<reference evidence="2 3" key="1">
    <citation type="submission" date="2019-02" db="EMBL/GenBank/DDBJ databases">
        <title>Genomic Encyclopedia of Type Strains, Phase IV (KMG-IV): sequencing the most valuable type-strain genomes for metagenomic binning, comparative biology and taxonomic classification.</title>
        <authorList>
            <person name="Goeker M."/>
        </authorList>
    </citation>
    <scope>NUCLEOTIDE SEQUENCE [LARGE SCALE GENOMIC DNA]</scope>
    <source>
        <strain evidence="2 3">DSM 18116</strain>
    </source>
</reference>
<proteinExistence type="predicted"/>
<organism evidence="2 3">
    <name type="scientific">Pseudobacter ginsenosidimutans</name>
    <dbReference type="NCBI Taxonomy" id="661488"/>
    <lineage>
        <taxon>Bacteria</taxon>
        <taxon>Pseudomonadati</taxon>
        <taxon>Bacteroidota</taxon>
        <taxon>Chitinophagia</taxon>
        <taxon>Chitinophagales</taxon>
        <taxon>Chitinophagaceae</taxon>
        <taxon>Pseudobacter</taxon>
    </lineage>
</organism>
<feature type="compositionally biased region" description="Basic residues" evidence="1">
    <location>
        <begin position="174"/>
        <end position="185"/>
    </location>
</feature>
<keyword evidence="3" id="KW-1185">Reference proteome</keyword>
<accession>A0A4Q7MS05</accession>
<evidence type="ECO:0000313" key="3">
    <source>
        <dbReference type="Proteomes" id="UP000293874"/>
    </source>
</evidence>
<dbReference type="EMBL" id="SGXA01000002">
    <property type="protein sequence ID" value="RZS71545.1"/>
    <property type="molecule type" value="Genomic_DNA"/>
</dbReference>
<protein>
    <submittedName>
        <fullName evidence="2">Uncharacterized protein</fullName>
    </submittedName>
</protein>
<feature type="region of interest" description="Disordered" evidence="1">
    <location>
        <begin position="172"/>
        <end position="191"/>
    </location>
</feature>
<evidence type="ECO:0000313" key="2">
    <source>
        <dbReference type="EMBL" id="RZS71545.1"/>
    </source>
</evidence>
<comment type="caution">
    <text evidence="2">The sequence shown here is derived from an EMBL/GenBank/DDBJ whole genome shotgun (WGS) entry which is preliminary data.</text>
</comment>
<dbReference type="AlphaFoldDB" id="A0A4Q7MS05"/>